<dbReference type="SUPFAM" id="SSF55797">
    <property type="entry name" value="PR-1-like"/>
    <property type="match status" value="1"/>
</dbReference>
<evidence type="ECO:0000256" key="1">
    <source>
        <dbReference type="SAM" id="SignalP"/>
    </source>
</evidence>
<dbReference type="EMBL" id="ML976727">
    <property type="protein sequence ID" value="KAF1967850.1"/>
    <property type="molecule type" value="Genomic_DNA"/>
</dbReference>
<name>A0A6A5UTZ3_9PLEO</name>
<dbReference type="OrthoDB" id="337038at2759"/>
<reference evidence="3" key="1">
    <citation type="journal article" date="2020" name="Stud. Mycol.">
        <title>101 Dothideomycetes genomes: a test case for predicting lifestyles and emergence of pathogens.</title>
        <authorList>
            <person name="Haridas S."/>
            <person name="Albert R."/>
            <person name="Binder M."/>
            <person name="Bloem J."/>
            <person name="Labutti K."/>
            <person name="Salamov A."/>
            <person name="Andreopoulos B."/>
            <person name="Baker S."/>
            <person name="Barry K."/>
            <person name="Bills G."/>
            <person name="Bluhm B."/>
            <person name="Cannon C."/>
            <person name="Castanera R."/>
            <person name="Culley D."/>
            <person name="Daum C."/>
            <person name="Ezra D."/>
            <person name="Gonzalez J."/>
            <person name="Henrissat B."/>
            <person name="Kuo A."/>
            <person name="Liang C."/>
            <person name="Lipzen A."/>
            <person name="Lutzoni F."/>
            <person name="Magnuson J."/>
            <person name="Mondo S."/>
            <person name="Nolan M."/>
            <person name="Ohm R."/>
            <person name="Pangilinan J."/>
            <person name="Park H.-J."/>
            <person name="Ramirez L."/>
            <person name="Alfaro M."/>
            <person name="Sun H."/>
            <person name="Tritt A."/>
            <person name="Yoshinaga Y."/>
            <person name="Zwiers L.-H."/>
            <person name="Turgeon B."/>
            <person name="Goodwin S."/>
            <person name="Spatafora J."/>
            <person name="Crous P."/>
            <person name="Grigoriev I."/>
        </authorList>
    </citation>
    <scope>NUCLEOTIDE SEQUENCE</scope>
    <source>
        <strain evidence="3">CBS 107.79</strain>
    </source>
</reference>
<evidence type="ECO:0000313" key="3">
    <source>
        <dbReference type="EMBL" id="KAF1967850.1"/>
    </source>
</evidence>
<feature type="domain" description="SCP" evidence="2">
    <location>
        <begin position="40"/>
        <end position="180"/>
    </location>
</feature>
<organism evidence="3 4">
    <name type="scientific">Bimuria novae-zelandiae CBS 107.79</name>
    <dbReference type="NCBI Taxonomy" id="1447943"/>
    <lineage>
        <taxon>Eukaryota</taxon>
        <taxon>Fungi</taxon>
        <taxon>Dikarya</taxon>
        <taxon>Ascomycota</taxon>
        <taxon>Pezizomycotina</taxon>
        <taxon>Dothideomycetes</taxon>
        <taxon>Pleosporomycetidae</taxon>
        <taxon>Pleosporales</taxon>
        <taxon>Massarineae</taxon>
        <taxon>Didymosphaeriaceae</taxon>
        <taxon>Bimuria</taxon>
    </lineage>
</organism>
<dbReference type="PANTHER" id="PTHR10334">
    <property type="entry name" value="CYSTEINE-RICH SECRETORY PROTEIN-RELATED"/>
    <property type="match status" value="1"/>
</dbReference>
<protein>
    <submittedName>
        <fullName evidence="3">PR-1-like protein</fullName>
    </submittedName>
</protein>
<accession>A0A6A5UTZ3</accession>
<keyword evidence="1" id="KW-0732">Signal</keyword>
<dbReference type="Gene3D" id="3.40.33.10">
    <property type="entry name" value="CAP"/>
    <property type="match status" value="1"/>
</dbReference>
<feature type="signal peptide" evidence="1">
    <location>
        <begin position="1"/>
        <end position="16"/>
    </location>
</feature>
<dbReference type="Proteomes" id="UP000800036">
    <property type="component" value="Unassembled WGS sequence"/>
</dbReference>
<proteinExistence type="predicted"/>
<sequence length="207" mass="23567">MKLFVLIAALVAAVLALPKHALGSRDARDNPDIPNSHDQDFISTVLNAHWYWRRVHCAQDLQWNHTLAELARNDVRTCTRSMEHMRGGSNLSGSSPPPNKRQGWLKIARDFIHGWHEEESFYDYTGRKSKNDRQIFHFTQLVWRDSSQLGCAITDCSDVEGATFPARLYCYYDPIGNNVAGNFMAENVWPPVCADPSRGELEARFGF</sequence>
<dbReference type="SMART" id="SM00198">
    <property type="entry name" value="SCP"/>
    <property type="match status" value="1"/>
</dbReference>
<dbReference type="Pfam" id="PF00188">
    <property type="entry name" value="CAP"/>
    <property type="match status" value="1"/>
</dbReference>
<keyword evidence="4" id="KW-1185">Reference proteome</keyword>
<feature type="chain" id="PRO_5025418428" evidence="1">
    <location>
        <begin position="17"/>
        <end position="207"/>
    </location>
</feature>
<gene>
    <name evidence="3" type="ORF">BU23DRAFT_281800</name>
</gene>
<dbReference type="PRINTS" id="PR00837">
    <property type="entry name" value="V5TPXLIKE"/>
</dbReference>
<dbReference type="InterPro" id="IPR014044">
    <property type="entry name" value="CAP_dom"/>
</dbReference>
<dbReference type="AlphaFoldDB" id="A0A6A5UTZ3"/>
<evidence type="ECO:0000313" key="4">
    <source>
        <dbReference type="Proteomes" id="UP000800036"/>
    </source>
</evidence>
<dbReference type="InterPro" id="IPR001283">
    <property type="entry name" value="CRISP-related"/>
</dbReference>
<dbReference type="InterPro" id="IPR035940">
    <property type="entry name" value="CAP_sf"/>
</dbReference>
<evidence type="ECO:0000259" key="2">
    <source>
        <dbReference type="SMART" id="SM00198"/>
    </source>
</evidence>